<accession>A0ABX5M6I9</accession>
<sequence>MSMGERQNIERQIARSAVNALIKAGYSVAVFDGEEIALEAARDIGAIMDAMFSTDEDCLFAMITMKDGKKKRVGWVSFVYGNAGYDVISDYTTNLETVLADTTALTERLEMQRG</sequence>
<proteinExistence type="predicted"/>
<dbReference type="EMBL" id="QICQ01000025">
    <property type="protein sequence ID" value="PXV79084.1"/>
    <property type="molecule type" value="Genomic_DNA"/>
</dbReference>
<dbReference type="Proteomes" id="UP000247780">
    <property type="component" value="Unassembled WGS sequence"/>
</dbReference>
<organism evidence="1 2">
    <name type="scientific">Nitrosomonas eutropha</name>
    <dbReference type="NCBI Taxonomy" id="916"/>
    <lineage>
        <taxon>Bacteria</taxon>
        <taxon>Pseudomonadati</taxon>
        <taxon>Pseudomonadota</taxon>
        <taxon>Betaproteobacteria</taxon>
        <taxon>Nitrosomonadales</taxon>
        <taxon>Nitrosomonadaceae</taxon>
        <taxon>Nitrosomonas</taxon>
    </lineage>
</organism>
<gene>
    <name evidence="1" type="ORF">C8R14_12519</name>
</gene>
<evidence type="ECO:0000313" key="1">
    <source>
        <dbReference type="EMBL" id="PXV79084.1"/>
    </source>
</evidence>
<comment type="caution">
    <text evidence="1">The sequence shown here is derived from an EMBL/GenBank/DDBJ whole genome shotgun (WGS) entry which is preliminary data.</text>
</comment>
<dbReference type="RefSeq" id="WP_011630692.1">
    <property type="nucleotide sequence ID" value="NZ_QICQ01000025.1"/>
</dbReference>
<name>A0ABX5M6I9_9PROT</name>
<protein>
    <submittedName>
        <fullName evidence="1">Uncharacterized protein</fullName>
    </submittedName>
</protein>
<reference evidence="1 2" key="1">
    <citation type="submission" date="2018-04" db="EMBL/GenBank/DDBJ databases">
        <title>Active sludge and wastewater microbial communities from Klosterneuburg, Austria.</title>
        <authorList>
            <person name="Wagner M."/>
        </authorList>
    </citation>
    <scope>NUCLEOTIDE SEQUENCE [LARGE SCALE GENOMIC DNA]</scope>
    <source>
        <strain evidence="1 2">Nm 57</strain>
    </source>
</reference>
<keyword evidence="2" id="KW-1185">Reference proteome</keyword>
<evidence type="ECO:0000313" key="2">
    <source>
        <dbReference type="Proteomes" id="UP000247780"/>
    </source>
</evidence>